<name>A0A0U5JAK5_9BACT</name>
<dbReference type="SUPFAM" id="SSF52540">
    <property type="entry name" value="P-loop containing nucleoside triphosphate hydrolases"/>
    <property type="match status" value="1"/>
</dbReference>
<dbReference type="Gene3D" id="3.40.50.300">
    <property type="entry name" value="P-loop containing nucleotide triphosphate hydrolases"/>
    <property type="match status" value="2"/>
</dbReference>
<dbReference type="InParanoid" id="A0A0U5JAK5"/>
<dbReference type="PROSITE" id="PS51193">
    <property type="entry name" value="HELICASE_ATP_BIND_2"/>
    <property type="match status" value="1"/>
</dbReference>
<dbReference type="InterPro" id="IPR014013">
    <property type="entry name" value="Helic_SF1/SF2_ATP-bd_DinG/Rad3"/>
</dbReference>
<dbReference type="InterPro" id="IPR011545">
    <property type="entry name" value="DEAD/DEAH_box_helicase_dom"/>
</dbReference>
<evidence type="ECO:0000256" key="9">
    <source>
        <dbReference type="ARBA" id="ARBA00023004"/>
    </source>
</evidence>
<sequence length="753" mass="86351">MSQSTHQTQGLNAEKILALIQPEGILSRNLKGFESRPQQQSMMTNIIDAYNQDSIALIEAGTGTGKSLAYLIPALIWAARFNERTVISTNTITLQEQLVNKDIPNLLTALNLNLKAVLVKGMNNYLCLRKLEDAQTEMRLFPSEESAEIDKIDEWRHQTTEGSRSSLAFVPSSATWDRVGAESEACSHHECPYYQQCFFFKARKQAQDAHILIVNHHLLFADLVRRADTNNYSESSILPAYKRIILDEAHHVEDIATEYFAARLHRIELMRTLGRLASERHSQQPGKLPILKEKLQSLYNRAPPREMLQLINRLTIDLPALRHQLHEQINQTFDSFVHFIESIKNPANHLLGEEVSIAEQKLRILNEHMSHLKWKEEIHPHADRLITTLKQYRQSISALEADLKLIENDRLQDQTKGIRLDIQSLALRLDTSISLLNHFIAPPSSANKVRWIEAHKLKSLINVHLVDADLDISRSLVEFLFSKFPSIILCSATLTSNQQFRFIRQRLGLTEKLLPHRTIKEHIYDSPFNYNKQALLAVPIDMPPPSHPDFNAIAYENIWKAIQASHGQAFVLFTSYSMLQQCYDKLSKRLEENRYPIFKQGEDNRQTLLNKFKTTDRAVLFGTDSFWEGVDVAGDALRCVIIVKLPFKVPSEPIIQARTEAIVERGGDPFFEYAVPHAIVKFKQGFGRLIRNQWDRGCIVCLDTRLVTKGYGRLFLNSLPACEKAFTNGEPLWAKMADFYRKTYHFVKQNPFS</sequence>
<evidence type="ECO:0000256" key="8">
    <source>
        <dbReference type="ARBA" id="ARBA00022840"/>
    </source>
</evidence>
<dbReference type="SMART" id="SM00491">
    <property type="entry name" value="HELICc2"/>
    <property type="match status" value="1"/>
</dbReference>
<dbReference type="EC" id="5.6.2.3" evidence="15"/>
<accession>A0A0U5JAK5</accession>
<reference evidence="20" key="1">
    <citation type="submission" date="2015-09" db="EMBL/GenBank/DDBJ databases">
        <authorList>
            <person name="Bertelli C."/>
        </authorList>
    </citation>
    <scope>NUCLEOTIDE SEQUENCE [LARGE SCALE GENOMIC DNA]</scope>
    <source>
        <strain evidence="20">KNic</strain>
    </source>
</reference>
<evidence type="ECO:0000256" key="15">
    <source>
        <dbReference type="ARBA" id="ARBA00044969"/>
    </source>
</evidence>
<dbReference type="FunFam" id="3.40.50.300:FF:000437">
    <property type="entry name" value="ATP-dependent DNA helicase DinG"/>
    <property type="match status" value="1"/>
</dbReference>
<comment type="similarity">
    <text evidence="14">Belongs to the helicase family. DinG subfamily.</text>
</comment>
<evidence type="ECO:0000313" key="20">
    <source>
        <dbReference type="Proteomes" id="UP000069902"/>
    </source>
</evidence>
<dbReference type="InterPro" id="IPR006555">
    <property type="entry name" value="ATP-dep_Helicase_C"/>
</dbReference>
<keyword evidence="8" id="KW-0067">ATP-binding</keyword>
<keyword evidence="13" id="KW-0413">Isomerase</keyword>
<dbReference type="InterPro" id="IPR014001">
    <property type="entry name" value="Helicase_ATP-bd"/>
</dbReference>
<evidence type="ECO:0000256" key="17">
    <source>
        <dbReference type="SAM" id="Coils"/>
    </source>
</evidence>
<dbReference type="SMART" id="SM00487">
    <property type="entry name" value="DEXDc"/>
    <property type="match status" value="1"/>
</dbReference>
<evidence type="ECO:0000256" key="6">
    <source>
        <dbReference type="ARBA" id="ARBA00022801"/>
    </source>
</evidence>
<dbReference type="PANTHER" id="PTHR11472">
    <property type="entry name" value="DNA REPAIR DEAD HELICASE RAD3/XP-D SUBFAMILY MEMBER"/>
    <property type="match status" value="1"/>
</dbReference>
<evidence type="ECO:0000313" key="19">
    <source>
        <dbReference type="EMBL" id="CUI15812.1"/>
    </source>
</evidence>
<evidence type="ECO:0000256" key="13">
    <source>
        <dbReference type="ARBA" id="ARBA00023235"/>
    </source>
</evidence>
<keyword evidence="11" id="KW-0238">DNA-binding</keyword>
<comment type="catalytic activity">
    <reaction evidence="16">
        <text>ATP + H2O = ADP + phosphate + H(+)</text>
        <dbReference type="Rhea" id="RHEA:13065"/>
        <dbReference type="ChEBI" id="CHEBI:15377"/>
        <dbReference type="ChEBI" id="CHEBI:15378"/>
        <dbReference type="ChEBI" id="CHEBI:30616"/>
        <dbReference type="ChEBI" id="CHEBI:43474"/>
        <dbReference type="ChEBI" id="CHEBI:456216"/>
        <dbReference type="EC" id="5.6.2.3"/>
    </reaction>
</comment>
<keyword evidence="10" id="KW-0411">Iron-sulfur</keyword>
<proteinExistence type="inferred from homology"/>
<evidence type="ECO:0000256" key="3">
    <source>
        <dbReference type="ARBA" id="ARBA00022723"/>
    </source>
</evidence>
<evidence type="ECO:0000256" key="16">
    <source>
        <dbReference type="ARBA" id="ARBA00048954"/>
    </source>
</evidence>
<dbReference type="EMBL" id="LN879502">
    <property type="protein sequence ID" value="CUI15812.1"/>
    <property type="molecule type" value="Genomic_DNA"/>
</dbReference>
<dbReference type="InterPro" id="IPR045028">
    <property type="entry name" value="DinG/Rad3-like"/>
</dbReference>
<dbReference type="Pfam" id="PF13307">
    <property type="entry name" value="Helicase_C_2"/>
    <property type="match status" value="1"/>
</dbReference>
<dbReference type="Proteomes" id="UP000069902">
    <property type="component" value="Chromosome cPNK"/>
</dbReference>
<dbReference type="GO" id="GO:0006281">
    <property type="term" value="P:DNA repair"/>
    <property type="evidence" value="ECO:0007669"/>
    <property type="project" value="UniProtKB-KW"/>
</dbReference>
<keyword evidence="3" id="KW-0479">Metal-binding</keyword>
<evidence type="ECO:0000256" key="4">
    <source>
        <dbReference type="ARBA" id="ARBA00022741"/>
    </source>
</evidence>
<dbReference type="InterPro" id="IPR006554">
    <property type="entry name" value="Helicase-like_DEXD_c2"/>
</dbReference>
<organism evidence="19 20">
    <name type="scientific">Candidatus Protochlamydia naegleriophila</name>
    <dbReference type="NCBI Taxonomy" id="389348"/>
    <lineage>
        <taxon>Bacteria</taxon>
        <taxon>Pseudomonadati</taxon>
        <taxon>Chlamydiota</taxon>
        <taxon>Chlamydiia</taxon>
        <taxon>Parachlamydiales</taxon>
        <taxon>Parachlamydiaceae</taxon>
        <taxon>Candidatus Protochlamydia</taxon>
    </lineage>
</organism>
<dbReference type="GO" id="GO:0005524">
    <property type="term" value="F:ATP binding"/>
    <property type="evidence" value="ECO:0007669"/>
    <property type="project" value="UniProtKB-KW"/>
</dbReference>
<dbReference type="InterPro" id="IPR027417">
    <property type="entry name" value="P-loop_NTPase"/>
</dbReference>
<dbReference type="AlphaFoldDB" id="A0A0U5JAK5"/>
<keyword evidence="20" id="KW-1185">Reference proteome</keyword>
<evidence type="ECO:0000256" key="2">
    <source>
        <dbReference type="ARBA" id="ARBA00022485"/>
    </source>
</evidence>
<keyword evidence="2" id="KW-0004">4Fe-4S</keyword>
<dbReference type="Pfam" id="PF06733">
    <property type="entry name" value="DEAD_2"/>
    <property type="match status" value="1"/>
</dbReference>
<protein>
    <recommendedName>
        <fullName evidence="15">DNA 5'-3' helicase</fullName>
        <ecNumber evidence="15">5.6.2.3</ecNumber>
    </recommendedName>
</protein>
<dbReference type="RefSeq" id="WP_059059716.1">
    <property type="nucleotide sequence ID" value="NZ_LN879502.1"/>
</dbReference>
<evidence type="ECO:0000256" key="14">
    <source>
        <dbReference type="ARBA" id="ARBA00038058"/>
    </source>
</evidence>
<dbReference type="SMART" id="SM00488">
    <property type="entry name" value="DEXDc2"/>
    <property type="match status" value="1"/>
</dbReference>
<dbReference type="STRING" id="389348.PNK_0174"/>
<dbReference type="GO" id="GO:0051539">
    <property type="term" value="F:4 iron, 4 sulfur cluster binding"/>
    <property type="evidence" value="ECO:0007669"/>
    <property type="project" value="UniProtKB-KW"/>
</dbReference>
<dbReference type="InterPro" id="IPR010614">
    <property type="entry name" value="RAD3-like_helicase_DEAD"/>
</dbReference>
<feature type="domain" description="Helicase ATP-binding" evidence="18">
    <location>
        <begin position="25"/>
        <end position="298"/>
    </location>
</feature>
<dbReference type="PATRIC" id="fig|389348.3.peg.202"/>
<gene>
    <name evidence="19" type="primary">dinG</name>
    <name evidence="19" type="ORF">PNK_0174</name>
</gene>
<keyword evidence="5" id="KW-0227">DNA damage</keyword>
<feature type="coiled-coil region" evidence="17">
    <location>
        <begin position="382"/>
        <end position="409"/>
    </location>
</feature>
<dbReference type="KEGG" id="pnl:PNK_0174"/>
<evidence type="ECO:0000256" key="10">
    <source>
        <dbReference type="ARBA" id="ARBA00023014"/>
    </source>
</evidence>
<keyword evidence="4" id="KW-0547">Nucleotide-binding</keyword>
<keyword evidence="17" id="KW-0175">Coiled coil</keyword>
<keyword evidence="9" id="KW-0408">Iron</keyword>
<evidence type="ECO:0000256" key="7">
    <source>
        <dbReference type="ARBA" id="ARBA00022806"/>
    </source>
</evidence>
<keyword evidence="12" id="KW-0234">DNA repair</keyword>
<comment type="cofactor">
    <cofactor evidence="1">
        <name>[4Fe-4S] cluster</name>
        <dbReference type="ChEBI" id="CHEBI:49883"/>
    </cofactor>
</comment>
<evidence type="ECO:0000256" key="11">
    <source>
        <dbReference type="ARBA" id="ARBA00023125"/>
    </source>
</evidence>
<evidence type="ECO:0000256" key="1">
    <source>
        <dbReference type="ARBA" id="ARBA00001966"/>
    </source>
</evidence>
<dbReference type="Pfam" id="PF00270">
    <property type="entry name" value="DEAD"/>
    <property type="match status" value="1"/>
</dbReference>
<keyword evidence="6 19" id="KW-0378">Hydrolase</keyword>
<dbReference type="PANTHER" id="PTHR11472:SF34">
    <property type="entry name" value="REGULATOR OF TELOMERE ELONGATION HELICASE 1"/>
    <property type="match status" value="1"/>
</dbReference>
<keyword evidence="7 19" id="KW-0347">Helicase</keyword>
<evidence type="ECO:0000256" key="12">
    <source>
        <dbReference type="ARBA" id="ARBA00023204"/>
    </source>
</evidence>
<dbReference type="GO" id="GO:0043139">
    <property type="term" value="F:5'-3' DNA helicase activity"/>
    <property type="evidence" value="ECO:0007669"/>
    <property type="project" value="UniProtKB-EC"/>
</dbReference>
<evidence type="ECO:0000256" key="5">
    <source>
        <dbReference type="ARBA" id="ARBA00022763"/>
    </source>
</evidence>
<dbReference type="GO" id="GO:0046872">
    <property type="term" value="F:metal ion binding"/>
    <property type="evidence" value="ECO:0007669"/>
    <property type="project" value="UniProtKB-KW"/>
</dbReference>
<dbReference type="GO" id="GO:0016887">
    <property type="term" value="F:ATP hydrolysis activity"/>
    <property type="evidence" value="ECO:0007669"/>
    <property type="project" value="RHEA"/>
</dbReference>
<dbReference type="GO" id="GO:0003677">
    <property type="term" value="F:DNA binding"/>
    <property type="evidence" value="ECO:0007669"/>
    <property type="project" value="UniProtKB-KW"/>
</dbReference>
<dbReference type="FunCoup" id="A0A0U5JAK5">
    <property type="interactions" value="143"/>
</dbReference>
<evidence type="ECO:0000259" key="18">
    <source>
        <dbReference type="PROSITE" id="PS51193"/>
    </source>
</evidence>